<evidence type="ECO:0000313" key="10">
    <source>
        <dbReference type="Proteomes" id="UP000694415"/>
    </source>
</evidence>
<name>A0A8C6I7P8_MUSSI</name>
<keyword evidence="7" id="KW-0539">Nucleus</keyword>
<dbReference type="Proteomes" id="UP000694415">
    <property type="component" value="Unplaced"/>
</dbReference>
<evidence type="ECO:0000256" key="2">
    <source>
        <dbReference type="ARBA" id="ARBA00004123"/>
    </source>
</evidence>
<reference evidence="9" key="2">
    <citation type="submission" date="2025-09" db="UniProtKB">
        <authorList>
            <consortium name="Ensembl"/>
        </authorList>
    </citation>
    <scope>IDENTIFICATION</scope>
</reference>
<keyword evidence="6" id="KW-0833">Ubl conjugation pathway</keyword>
<protein>
    <recommendedName>
        <fullName evidence="4">RING-type E3 ubiquitin transferase</fullName>
        <ecNumber evidence="4">2.3.2.27</ecNumber>
    </recommendedName>
</protein>
<dbReference type="SUPFAM" id="SSF57850">
    <property type="entry name" value="RING/U-box"/>
    <property type="match status" value="1"/>
</dbReference>
<dbReference type="EC" id="2.3.2.27" evidence="4"/>
<organism evidence="9 10">
    <name type="scientific">Mus spicilegus</name>
    <name type="common">Mound-building mouse</name>
    <dbReference type="NCBI Taxonomy" id="10103"/>
    <lineage>
        <taxon>Eukaryota</taxon>
        <taxon>Metazoa</taxon>
        <taxon>Chordata</taxon>
        <taxon>Craniata</taxon>
        <taxon>Vertebrata</taxon>
        <taxon>Euteleostomi</taxon>
        <taxon>Mammalia</taxon>
        <taxon>Eutheria</taxon>
        <taxon>Euarchontoglires</taxon>
        <taxon>Glires</taxon>
        <taxon>Rodentia</taxon>
        <taxon>Myomorpha</taxon>
        <taxon>Muroidea</taxon>
        <taxon>Muridae</taxon>
        <taxon>Murinae</taxon>
        <taxon>Mus</taxon>
        <taxon>Mus</taxon>
    </lineage>
</organism>
<dbReference type="SMART" id="SM00504">
    <property type="entry name" value="Ubox"/>
    <property type="match status" value="1"/>
</dbReference>
<dbReference type="Gene3D" id="3.30.40.10">
    <property type="entry name" value="Zinc/RING finger domain, C3HC4 (zinc finger)"/>
    <property type="match status" value="1"/>
</dbReference>
<accession>A0A8C6I7P8</accession>
<dbReference type="GO" id="GO:0061630">
    <property type="term" value="F:ubiquitin protein ligase activity"/>
    <property type="evidence" value="ECO:0007669"/>
    <property type="project" value="UniProtKB-EC"/>
</dbReference>
<comment type="subcellular location">
    <subcellularLocation>
        <location evidence="2">Nucleus</location>
    </subcellularLocation>
</comment>
<dbReference type="InterPro" id="IPR026951">
    <property type="entry name" value="PPIL2_U-box_dom"/>
</dbReference>
<evidence type="ECO:0000256" key="4">
    <source>
        <dbReference type="ARBA" id="ARBA00012483"/>
    </source>
</evidence>
<dbReference type="CDD" id="cd16663">
    <property type="entry name" value="RING-Ubox_PPIL2"/>
    <property type="match status" value="1"/>
</dbReference>
<evidence type="ECO:0000256" key="1">
    <source>
        <dbReference type="ARBA" id="ARBA00000900"/>
    </source>
</evidence>
<evidence type="ECO:0000256" key="7">
    <source>
        <dbReference type="ARBA" id="ARBA00023242"/>
    </source>
</evidence>
<evidence type="ECO:0000256" key="5">
    <source>
        <dbReference type="ARBA" id="ARBA00022679"/>
    </source>
</evidence>
<evidence type="ECO:0000259" key="8">
    <source>
        <dbReference type="PROSITE" id="PS51698"/>
    </source>
</evidence>
<dbReference type="GO" id="GO:0016567">
    <property type="term" value="P:protein ubiquitination"/>
    <property type="evidence" value="ECO:0007669"/>
    <property type="project" value="InterPro"/>
</dbReference>
<sequence>MGKRQHQKDKMYITCAEYTHFYGGRKPDVSQTSFHRLPFDHFCTPEGVVFDLLNIVPWLKKYGMNPSTGEKFDGKFLIKLNFAKNSEGQYHCPVLYFVFTDNTHIVAIRTTGNVYTYEAVEQVNIKAKNLRDLLTDEPLSRQDIITLQDPTNLDKFNVSNFFHVKNNMRIIDPDEEKLPLMHMSYLPMGSRN</sequence>
<dbReference type="PROSITE" id="PS51698">
    <property type="entry name" value="U_BOX"/>
    <property type="match status" value="1"/>
</dbReference>
<proteinExistence type="inferred from homology"/>
<keyword evidence="5" id="KW-0808">Transferase</keyword>
<evidence type="ECO:0000313" key="9">
    <source>
        <dbReference type="Ensembl" id="ENSMSIP00000032487.1"/>
    </source>
</evidence>
<feature type="domain" description="U-box" evidence="8">
    <location>
        <begin position="43"/>
        <end position="97"/>
    </location>
</feature>
<comment type="catalytic activity">
    <reaction evidence="1">
        <text>S-ubiquitinyl-[E2 ubiquitin-conjugating enzyme]-L-cysteine + [acceptor protein]-L-lysine = [E2 ubiquitin-conjugating enzyme]-L-cysteine + N(6)-ubiquitinyl-[acceptor protein]-L-lysine.</text>
        <dbReference type="EC" id="2.3.2.27"/>
    </reaction>
</comment>
<comment type="similarity">
    <text evidence="3">Belongs to the cyclophilin-type PPIase family. PPIL2 subfamily.</text>
</comment>
<dbReference type="InterPro" id="IPR003613">
    <property type="entry name" value="Ubox_domain"/>
</dbReference>
<keyword evidence="10" id="KW-1185">Reference proteome</keyword>
<dbReference type="FunFam" id="3.30.40.10:FF:000079">
    <property type="entry name" value="Peptidyl-prolyl cis-trans isomerase 2"/>
    <property type="match status" value="1"/>
</dbReference>
<evidence type="ECO:0000256" key="3">
    <source>
        <dbReference type="ARBA" id="ARBA00007930"/>
    </source>
</evidence>
<reference evidence="9" key="1">
    <citation type="submission" date="2025-08" db="UniProtKB">
        <authorList>
            <consortium name="Ensembl"/>
        </authorList>
    </citation>
    <scope>IDENTIFICATION</scope>
</reference>
<evidence type="ECO:0000256" key="6">
    <source>
        <dbReference type="ARBA" id="ARBA00022786"/>
    </source>
</evidence>
<dbReference type="GO" id="GO:0005634">
    <property type="term" value="C:nucleus"/>
    <property type="evidence" value="ECO:0007669"/>
    <property type="project" value="UniProtKB-SubCell"/>
</dbReference>
<dbReference type="Ensembl" id="ENSMSIT00000040995.1">
    <property type="protein sequence ID" value="ENSMSIP00000032487.1"/>
    <property type="gene ID" value="ENSMSIG00000027241.1"/>
</dbReference>
<dbReference type="AlphaFoldDB" id="A0A8C6I7P8"/>
<dbReference type="InterPro" id="IPR013083">
    <property type="entry name" value="Znf_RING/FYVE/PHD"/>
</dbReference>